<sequence length="1392" mass="162487">MSEDKTKKKKNKKKDKGKNGKGKGKGKGKKKDKGKNKGKKNNTVKKKGNKNKNKNKTKKSKKQETSLDHVLTLQNYVFENDTPTIEALSPLVIYNTNDDIQFKDYGAYEDFSIENEVVLLNKLSDSCKEGDKLVSLLYSHRPMALSISNSKNDVKDKRFDEKEKVDELHRITHEILKPLSEQAKRLMDFRDETTELFCEIVKTYLDQKKNGAFTSNIKQELITCLDVYILVDLLIANKSSFSNDFSHFKREFSILFQGNLESALAIEEMHKISLFIANNYSLIIHLKTELAKIENYEEILEELINYTVEIYENNQYYCNSEKSQYLRTMVTCLILLDQKNEKKNVFKSKNIPIAKIGKFIKWTPYILYCGDMAMRLEEFLAQCPHYTKDIFSSIDEKKIASGYLLTTHLDQQREEHNSFVSDFSHMLNVVRVQRAQKEEISKKQHDEIIALIRRGFRLISLWSTKVIEQLAWKYTHPTQDPNLPKEVTGYEKVVKYNYTDEEKEALVEFISMIKGVSALMKKSEVNLYPIIRSFIHDQIQEFALTTLRPMIKKAAKKKKKNTLGKLVWLRTILADWKNGKEQEDLALSGKNYKGTLEYDNKNVGITRTQHVLIISLLENMFSEKAAGMKGGFMKGKDFTSGEVKEFQEFLNKLWVYPYLMNYSETVRNSSDLGIVWYREFHLGLNEVLQFPIEMSLPWIITRYALSMKTSYLAEMMLYPLSLYSDAAEHALKVLKQKFLYDEIEAEVDLTFDQLVFVLTEEIYSYYKNVASIKQLDNVYKHEIKKLKPELNFVPPKSRYHILLRQRHFHLLGRTVNLTELISQRMNNILRQNIDWAIKKFESTDITGIMDLEYDLTNIQIVHRLLSEYLTLDSFDSMFQEVNESASLKSLQSRVVLHCIFQFIEDLATNFVYNSVTQRFLRSPLTFVGEVPRSHLGNIPEIFTFGSTKLNDLFEEILERYHGFFGIPHVLAILKWIGEDNLPLIAQECLTNVELKIQNVLAPYVEELLAGMITKTNLLSMDNYGIDGCFGGFQVPLDNLRKYPPLETKVYQNLRELGNTIVLMYLFEQAMPQLKVRTFLNSAPFLCIIPKKALRKKAKKKIRLLRKKKKLVKKKKDKKKKEKKTKKSRRKKKQQSSDESSGEDEPEEIKEEEIEKWMKKFENKFKKNTLSGVIERLLENGSKHNISKSENLSKSLVFSCKKAEDMYKPNEKPISIFLATLLHVNKMLDPVREKWLGDRKKGLPNIERSNEFYRLWSALQFMFCLKLTKEDINKEDEDEEWEYEYRMLSNQETYGDGFAWAGAAIIHFLGQRNVFNALDFSYHILNANEALEEKTEKPEIKSFLKQAKWLQDLNEMLFSILRSYCPIPEPEIVEFEPPEEEELSKIPQSTVLI</sequence>
<name>A0AAV7ZIR7_9EUKA</name>
<feature type="region of interest" description="Disordered" evidence="1">
    <location>
        <begin position="1"/>
        <end position="66"/>
    </location>
</feature>
<dbReference type="GO" id="GO:0031267">
    <property type="term" value="F:small GTPase binding"/>
    <property type="evidence" value="ECO:0007669"/>
    <property type="project" value="InterPro"/>
</dbReference>
<protein>
    <submittedName>
        <fullName evidence="2">Cytoplasmic fmr1-interacting protein-related</fullName>
    </submittedName>
</protein>
<dbReference type="EMBL" id="JANTQA010000032">
    <property type="protein sequence ID" value="KAJ3440327.1"/>
    <property type="molecule type" value="Genomic_DNA"/>
</dbReference>
<dbReference type="PIRSF" id="PIRSF008153">
    <property type="entry name" value="FMR1_interacting"/>
    <property type="match status" value="1"/>
</dbReference>
<feature type="compositionally biased region" description="Basic residues" evidence="1">
    <location>
        <begin position="1109"/>
        <end position="1133"/>
    </location>
</feature>
<evidence type="ECO:0000313" key="3">
    <source>
        <dbReference type="Proteomes" id="UP001146793"/>
    </source>
</evidence>
<dbReference type="GO" id="GO:0030833">
    <property type="term" value="P:regulation of actin filament polymerization"/>
    <property type="evidence" value="ECO:0007669"/>
    <property type="project" value="InterPro"/>
</dbReference>
<dbReference type="Pfam" id="PF05994">
    <property type="entry name" value="FragX_IP"/>
    <property type="match status" value="2"/>
</dbReference>
<feature type="region of interest" description="Disordered" evidence="1">
    <location>
        <begin position="1109"/>
        <end position="1148"/>
    </location>
</feature>
<dbReference type="PANTHER" id="PTHR12195">
    <property type="entry name" value="CYTOPLASMIC FMR1-INTERACTING PROTEIN-RELATED"/>
    <property type="match status" value="1"/>
</dbReference>
<organism evidence="2 3">
    <name type="scientific">Anaeramoeba flamelloides</name>
    <dbReference type="NCBI Taxonomy" id="1746091"/>
    <lineage>
        <taxon>Eukaryota</taxon>
        <taxon>Metamonada</taxon>
        <taxon>Anaeramoebidae</taxon>
        <taxon>Anaeramoeba</taxon>
    </lineage>
</organism>
<evidence type="ECO:0000256" key="1">
    <source>
        <dbReference type="SAM" id="MobiDB-lite"/>
    </source>
</evidence>
<feature type="compositionally biased region" description="Acidic residues" evidence="1">
    <location>
        <begin position="1139"/>
        <end position="1148"/>
    </location>
</feature>
<proteinExistence type="predicted"/>
<evidence type="ECO:0000313" key="2">
    <source>
        <dbReference type="EMBL" id="KAJ3440327.1"/>
    </source>
</evidence>
<dbReference type="Proteomes" id="UP001146793">
    <property type="component" value="Unassembled WGS sequence"/>
</dbReference>
<comment type="caution">
    <text evidence="2">The sequence shown here is derived from an EMBL/GenBank/DDBJ whole genome shotgun (WGS) entry which is preliminary data.</text>
</comment>
<gene>
    <name evidence="2" type="ORF">M0812_16385</name>
</gene>
<dbReference type="PRINTS" id="PR01698">
    <property type="entry name" value="CYTOFMRPINTP"/>
</dbReference>
<accession>A0AAV7ZIR7</accession>
<dbReference type="InterPro" id="IPR008081">
    <property type="entry name" value="Cytoplasmic_FMR1-int"/>
</dbReference>
<feature type="compositionally biased region" description="Basic residues" evidence="1">
    <location>
        <begin position="7"/>
        <end position="61"/>
    </location>
</feature>
<reference evidence="2" key="1">
    <citation type="submission" date="2022-08" db="EMBL/GenBank/DDBJ databases">
        <title>Novel sulphate-reducing endosymbionts in the free-living metamonad Anaeramoeba.</title>
        <authorList>
            <person name="Jerlstrom-Hultqvist J."/>
            <person name="Cepicka I."/>
            <person name="Gallot-Lavallee L."/>
            <person name="Salas-Leiva D."/>
            <person name="Curtis B.A."/>
            <person name="Zahonova K."/>
            <person name="Pipaliya S."/>
            <person name="Dacks J."/>
            <person name="Roger A.J."/>
        </authorList>
    </citation>
    <scope>NUCLEOTIDE SEQUENCE</scope>
    <source>
        <strain evidence="2">Busselton2</strain>
    </source>
</reference>